<keyword evidence="1" id="KW-1133">Transmembrane helix</keyword>
<sequence>MNYLGFLYYVRAHLIFGVFYSFGLIIFTFSGNRLELFPLYFLHHREMRVLKMVFKCLIKSTYIVKPWGGQPETYGLTSFSIT</sequence>
<accession>A0A645JEY5</accession>
<gene>
    <name evidence="2" type="ORF">SDC9_209918</name>
</gene>
<feature type="transmembrane region" description="Helical" evidence="1">
    <location>
        <begin position="6"/>
        <end position="29"/>
    </location>
</feature>
<organism evidence="2">
    <name type="scientific">bioreactor metagenome</name>
    <dbReference type="NCBI Taxonomy" id="1076179"/>
    <lineage>
        <taxon>unclassified sequences</taxon>
        <taxon>metagenomes</taxon>
        <taxon>ecological metagenomes</taxon>
    </lineage>
</organism>
<keyword evidence="1" id="KW-0472">Membrane</keyword>
<reference evidence="2" key="1">
    <citation type="submission" date="2019-08" db="EMBL/GenBank/DDBJ databases">
        <authorList>
            <person name="Kucharzyk K."/>
            <person name="Murdoch R.W."/>
            <person name="Higgins S."/>
            <person name="Loffler F."/>
        </authorList>
    </citation>
    <scope>NUCLEOTIDE SEQUENCE</scope>
</reference>
<evidence type="ECO:0000313" key="2">
    <source>
        <dbReference type="EMBL" id="MPN62171.1"/>
    </source>
</evidence>
<name>A0A645JEY5_9ZZZZ</name>
<proteinExistence type="predicted"/>
<keyword evidence="1" id="KW-0812">Transmembrane</keyword>
<protein>
    <submittedName>
        <fullName evidence="2">Uncharacterized protein</fullName>
    </submittedName>
</protein>
<evidence type="ECO:0000256" key="1">
    <source>
        <dbReference type="SAM" id="Phobius"/>
    </source>
</evidence>
<comment type="caution">
    <text evidence="2">The sequence shown here is derived from an EMBL/GenBank/DDBJ whole genome shotgun (WGS) entry which is preliminary data.</text>
</comment>
<dbReference type="EMBL" id="VSSQ01139797">
    <property type="protein sequence ID" value="MPN62171.1"/>
    <property type="molecule type" value="Genomic_DNA"/>
</dbReference>
<dbReference type="AlphaFoldDB" id="A0A645JEY5"/>